<evidence type="ECO:0000313" key="2">
    <source>
        <dbReference type="Proteomes" id="UP000515154"/>
    </source>
</evidence>
<dbReference type="Proteomes" id="UP000515154">
    <property type="component" value="Linkage group LG24"/>
</dbReference>
<dbReference type="AlphaFoldDB" id="A0A7E6FLU8"/>
<feature type="coiled-coil region" evidence="1">
    <location>
        <begin position="120"/>
        <end position="162"/>
    </location>
</feature>
<gene>
    <name evidence="3" type="primary">LOC118767726</name>
</gene>
<protein>
    <submittedName>
        <fullName evidence="3">Uncharacterized protein PFB0145c-like</fullName>
    </submittedName>
</protein>
<reference evidence="3" key="1">
    <citation type="submission" date="2025-08" db="UniProtKB">
        <authorList>
            <consortium name="RefSeq"/>
        </authorList>
    </citation>
    <scope>IDENTIFICATION</scope>
</reference>
<evidence type="ECO:0000256" key="1">
    <source>
        <dbReference type="SAM" id="Coils"/>
    </source>
</evidence>
<sequence>MLLNHIKSKDLFSNYSDEKGGESGFGSQNSLFQNSENDNYSQDFLTEQYPSQSMRVYQKYMCEPPLYKASSQIELSNKTLPVCNPLEHNRMKPKNQDDRPLINTIVNIMKESSNETKETLKEILENINKFLSKNETLNQSNLEQLNQELKEFQQTMLQTVEQNKEKSEDHCKKNYEIEKLNQELSCMKHHASSEKLFCDKISEEFSDHQGWLNDNLKKLIAVLKQESSNKNSFALEVEVTKQQSKEFSQLKTFLIKNFKDLEKKILSSTDDVLDHSANTLLNFSKSISLRFEQILKNCSKIFEDSIEKQFESNQNYQEENIERLVCQNIKNSYQDFKKKSITCVKYKPSHFKKYQMNFIA</sequence>
<accession>A0A7E6FLU8</accession>
<dbReference type="KEGG" id="osn:118767726"/>
<evidence type="ECO:0000313" key="3">
    <source>
        <dbReference type="RefSeq" id="XP_036368659.1"/>
    </source>
</evidence>
<organism evidence="2 3">
    <name type="scientific">Octopus sinensis</name>
    <name type="common">East Asian common octopus</name>
    <dbReference type="NCBI Taxonomy" id="2607531"/>
    <lineage>
        <taxon>Eukaryota</taxon>
        <taxon>Metazoa</taxon>
        <taxon>Spiralia</taxon>
        <taxon>Lophotrochozoa</taxon>
        <taxon>Mollusca</taxon>
        <taxon>Cephalopoda</taxon>
        <taxon>Coleoidea</taxon>
        <taxon>Octopodiformes</taxon>
        <taxon>Octopoda</taxon>
        <taxon>Incirrata</taxon>
        <taxon>Octopodidae</taxon>
        <taxon>Octopus</taxon>
    </lineage>
</organism>
<dbReference type="RefSeq" id="XP_036368659.1">
    <property type="nucleotide sequence ID" value="XM_036512766.1"/>
</dbReference>
<proteinExistence type="predicted"/>
<keyword evidence="2" id="KW-1185">Reference proteome</keyword>
<keyword evidence="1" id="KW-0175">Coiled coil</keyword>
<name>A0A7E6FLU8_9MOLL</name>